<evidence type="ECO:0000256" key="1">
    <source>
        <dbReference type="SAM" id="Phobius"/>
    </source>
</evidence>
<accession>A0A7W7HD66</accession>
<evidence type="ECO:0000313" key="3">
    <source>
        <dbReference type="EMBL" id="GIE37723.1"/>
    </source>
</evidence>
<gene>
    <name evidence="3" type="ORF">Alo02nite_06210</name>
    <name evidence="4" type="ORF">BJ964_002534</name>
</gene>
<dbReference type="Proteomes" id="UP000631312">
    <property type="component" value="Unassembled WGS sequence"/>
</dbReference>
<reference evidence="3 6" key="2">
    <citation type="submission" date="2021-01" db="EMBL/GenBank/DDBJ databases">
        <title>Whole genome shotgun sequence of Actinoplanes lobatus NBRC 12513.</title>
        <authorList>
            <person name="Komaki H."/>
            <person name="Tamura T."/>
        </authorList>
    </citation>
    <scope>NUCLEOTIDE SEQUENCE [LARGE SCALE GENOMIC DNA]</scope>
    <source>
        <strain evidence="3 6">NBRC 12513</strain>
    </source>
</reference>
<feature type="signal peptide" evidence="2">
    <location>
        <begin position="1"/>
        <end position="27"/>
    </location>
</feature>
<protein>
    <submittedName>
        <fullName evidence="4">Uncharacterized protein</fullName>
    </submittedName>
</protein>
<evidence type="ECO:0000313" key="5">
    <source>
        <dbReference type="Proteomes" id="UP000590511"/>
    </source>
</evidence>
<dbReference type="Proteomes" id="UP000590511">
    <property type="component" value="Unassembled WGS sequence"/>
</dbReference>
<dbReference type="EMBL" id="BOMP01000008">
    <property type="protein sequence ID" value="GIE37723.1"/>
    <property type="molecule type" value="Genomic_DNA"/>
</dbReference>
<dbReference type="RefSeq" id="WP_188120872.1">
    <property type="nucleotide sequence ID" value="NZ_BOMP01000008.1"/>
</dbReference>
<name>A0A7W7HD66_9ACTN</name>
<comment type="caution">
    <text evidence="4">The sequence shown here is derived from an EMBL/GenBank/DDBJ whole genome shotgun (WGS) entry which is preliminary data.</text>
</comment>
<keyword evidence="6" id="KW-1185">Reference proteome</keyword>
<evidence type="ECO:0000313" key="6">
    <source>
        <dbReference type="Proteomes" id="UP000631312"/>
    </source>
</evidence>
<dbReference type="AlphaFoldDB" id="A0A7W7HD66"/>
<reference evidence="4 5" key="1">
    <citation type="submission" date="2020-08" db="EMBL/GenBank/DDBJ databases">
        <title>Sequencing the genomes of 1000 actinobacteria strains.</title>
        <authorList>
            <person name="Klenk H.-P."/>
        </authorList>
    </citation>
    <scope>NUCLEOTIDE SEQUENCE [LARGE SCALE GENOMIC DNA]</scope>
    <source>
        <strain evidence="4 5">DSM 43150</strain>
    </source>
</reference>
<evidence type="ECO:0000313" key="4">
    <source>
        <dbReference type="EMBL" id="MBB4748373.1"/>
    </source>
</evidence>
<proteinExistence type="predicted"/>
<evidence type="ECO:0000256" key="2">
    <source>
        <dbReference type="SAM" id="SignalP"/>
    </source>
</evidence>
<feature type="transmembrane region" description="Helical" evidence="1">
    <location>
        <begin position="51"/>
        <end position="71"/>
    </location>
</feature>
<dbReference type="EMBL" id="JACHNC010000001">
    <property type="protein sequence ID" value="MBB4748373.1"/>
    <property type="molecule type" value="Genomic_DNA"/>
</dbReference>
<keyword evidence="1" id="KW-0472">Membrane</keyword>
<organism evidence="4 5">
    <name type="scientific">Actinoplanes lobatus</name>
    <dbReference type="NCBI Taxonomy" id="113568"/>
    <lineage>
        <taxon>Bacteria</taxon>
        <taxon>Bacillati</taxon>
        <taxon>Actinomycetota</taxon>
        <taxon>Actinomycetes</taxon>
        <taxon>Micromonosporales</taxon>
        <taxon>Micromonosporaceae</taxon>
        <taxon>Actinoplanes</taxon>
    </lineage>
</organism>
<keyword evidence="1" id="KW-1133">Transmembrane helix</keyword>
<keyword evidence="1" id="KW-0812">Transmembrane</keyword>
<keyword evidence="2" id="KW-0732">Signal</keyword>
<feature type="chain" id="PRO_5031076938" evidence="2">
    <location>
        <begin position="28"/>
        <end position="73"/>
    </location>
</feature>
<sequence length="73" mass="7471">MGLVGRIAAAFSAILFLLLCLAPSARAELPEQRRPETTGSVPELPGGGASPMLLAALGGYLLTGGLALLLLRR</sequence>